<dbReference type="Gene3D" id="1.25.40.10">
    <property type="entry name" value="Tetratricopeptide repeat domain"/>
    <property type="match status" value="2"/>
</dbReference>
<name>A0ABW6QIN3_9ACTN</name>
<dbReference type="Proteomes" id="UP001601627">
    <property type="component" value="Unassembled WGS sequence"/>
</dbReference>
<dbReference type="InterPro" id="IPR050767">
    <property type="entry name" value="Sel1_AlgK"/>
</dbReference>
<dbReference type="SMART" id="SM00530">
    <property type="entry name" value="HTH_XRE"/>
    <property type="match status" value="1"/>
</dbReference>
<dbReference type="InterPro" id="IPR010982">
    <property type="entry name" value="Lambda_DNA-bd_dom_sf"/>
</dbReference>
<accession>A0ABW6QIN3</accession>
<dbReference type="SUPFAM" id="SSF81901">
    <property type="entry name" value="HCP-like"/>
    <property type="match status" value="1"/>
</dbReference>
<evidence type="ECO:0000313" key="4">
    <source>
        <dbReference type="Proteomes" id="UP001601627"/>
    </source>
</evidence>
<dbReference type="SUPFAM" id="SSF47413">
    <property type="entry name" value="lambda repressor-like DNA-binding domains"/>
    <property type="match status" value="1"/>
</dbReference>
<protein>
    <recommendedName>
        <fullName evidence="2">HTH cro/C1-type domain-containing protein</fullName>
    </recommendedName>
</protein>
<comment type="caution">
    <text evidence="3">The sequence shown here is derived from an EMBL/GenBank/DDBJ whole genome shotgun (WGS) entry which is preliminary data.</text>
</comment>
<proteinExistence type="predicted"/>
<reference evidence="3 4" key="1">
    <citation type="submission" date="2024-09" db="EMBL/GenBank/DDBJ databases">
        <title>The Natural Products Discovery Center: Release of the First 8490 Sequenced Strains for Exploring Actinobacteria Biosynthetic Diversity.</title>
        <authorList>
            <person name="Kalkreuter E."/>
            <person name="Kautsar S.A."/>
            <person name="Yang D."/>
            <person name="Bader C.D."/>
            <person name="Teijaro C.N."/>
            <person name="Fluegel L."/>
            <person name="Davis C.M."/>
            <person name="Simpson J.R."/>
            <person name="Lauterbach L."/>
            <person name="Steele A.D."/>
            <person name="Gui C."/>
            <person name="Meng S."/>
            <person name="Li G."/>
            <person name="Viehrig K."/>
            <person name="Ye F."/>
            <person name="Su P."/>
            <person name="Kiefer A.F."/>
            <person name="Nichols A."/>
            <person name="Cepeda A.J."/>
            <person name="Yan W."/>
            <person name="Fan B."/>
            <person name="Jiang Y."/>
            <person name="Adhikari A."/>
            <person name="Zheng C.-J."/>
            <person name="Schuster L."/>
            <person name="Cowan T.M."/>
            <person name="Smanski M.J."/>
            <person name="Chevrette M.G."/>
            <person name="De Carvalho L.P.S."/>
            <person name="Shen B."/>
        </authorList>
    </citation>
    <scope>NUCLEOTIDE SEQUENCE [LARGE SCALE GENOMIC DNA]</scope>
    <source>
        <strain evidence="3 4">NPDC058328</strain>
    </source>
</reference>
<evidence type="ECO:0000313" key="3">
    <source>
        <dbReference type="EMBL" id="MFF1278987.1"/>
    </source>
</evidence>
<dbReference type="EMBL" id="JBHVZQ010000081">
    <property type="protein sequence ID" value="MFF1278987.1"/>
    <property type="molecule type" value="Genomic_DNA"/>
</dbReference>
<dbReference type="InterPro" id="IPR011990">
    <property type="entry name" value="TPR-like_helical_dom_sf"/>
</dbReference>
<sequence length="850" mass="91078">MMNTVEHTQGSGVDVGGVSDEREAALTDLRKRLDDALADAGLTKVQLAARTGRSRTTVQEAFQDGGRVPSAATVAALAGKLGLSAEQKRELLQLRRAAADETDPVRVRDEGLGKPIEQWDPHDLEVHPAGTPTTAAGTGARALRVLPGYVRRAHDHTLTDAVAEVAEGRSRMLVLVGSSSTGKTRACWEAVQPLAAKGWRLWHPYDPTRSEAALADLNRVAPRTVVWLNEAQHYLGHLRAGERIVAALHTLLTQADRGPVLVLGTLWSEYADAYTALPQIGKPDPHSRVRELLTGRTLTIPDTFDEEAFRAASALAQGGDRFMKDALTRAHTHGRVTQDLAGAPELVRRYEHGTPPVKALLQVAMDARRFGVGLHLPQAFLIDAATDYLTDDDYDQLVEDWAETAFADLARPVHGKQAPLRRTSTRHPCLPTTAKTPVPEPGPVFRLADYLEQHGRTTRRTLCPPASFWHAAHKHLVRPDDLANLAAAAEDRYRLQWTHYLRLRAAEAGNANALLYVAKLRAAAGDAEGAAAIYGQVSQTAHRQVAEAGDTRALHGLAQFLGEIGHLSGARAFYQQAADAGDTDALISLAQMREHEGDWEGAEVAFRQAAAAGSSRALIYLGRMHTKTGDTESAKSVFQQAADAGNAEALLCLAGTYETSGDLEGAKALYRQAAEAGVAGALTDMACAMFEAGDAQGAEAVLREAASGDGGGRALFCLAELWARSGDVEGAEVIYGEAADAGDVDAQLVLAGRLLAEPGGRAAAEDLLRPAADAGFPRVLFYLAEMRMETGNREGAKAAYRQTADAGCLETGRVLQFIEGKPQFEPERYWPYGLNPDGAPATPWQACVTG</sequence>
<gene>
    <name evidence="3" type="ORF">ACFVZC_37430</name>
</gene>
<keyword evidence="4" id="KW-1185">Reference proteome</keyword>
<dbReference type="RefSeq" id="WP_388241925.1">
    <property type="nucleotide sequence ID" value="NZ_JBHVZQ010000081.1"/>
</dbReference>
<feature type="region of interest" description="Disordered" evidence="1">
    <location>
        <begin position="417"/>
        <end position="438"/>
    </location>
</feature>
<dbReference type="PANTHER" id="PTHR11102">
    <property type="entry name" value="SEL-1-LIKE PROTEIN"/>
    <property type="match status" value="1"/>
</dbReference>
<evidence type="ECO:0000256" key="1">
    <source>
        <dbReference type="SAM" id="MobiDB-lite"/>
    </source>
</evidence>
<dbReference type="SMART" id="SM00671">
    <property type="entry name" value="SEL1"/>
    <property type="match status" value="4"/>
</dbReference>
<dbReference type="CDD" id="cd00093">
    <property type="entry name" value="HTH_XRE"/>
    <property type="match status" value="1"/>
</dbReference>
<dbReference type="InterPro" id="IPR006597">
    <property type="entry name" value="Sel1-like"/>
</dbReference>
<dbReference type="PANTHER" id="PTHR11102:SF160">
    <property type="entry name" value="ERAD-ASSOCIATED E3 UBIQUITIN-PROTEIN LIGASE COMPONENT HRD3"/>
    <property type="match status" value="1"/>
</dbReference>
<feature type="domain" description="HTH cro/C1-type" evidence="2">
    <location>
        <begin position="32"/>
        <end position="88"/>
    </location>
</feature>
<evidence type="ECO:0000259" key="2">
    <source>
        <dbReference type="SMART" id="SM00530"/>
    </source>
</evidence>
<dbReference type="InterPro" id="IPR001387">
    <property type="entry name" value="Cro/C1-type_HTH"/>
</dbReference>
<organism evidence="3 4">
    <name type="scientific">Streptomyces marokkonensis</name>
    <dbReference type="NCBI Taxonomy" id="324855"/>
    <lineage>
        <taxon>Bacteria</taxon>
        <taxon>Bacillati</taxon>
        <taxon>Actinomycetota</taxon>
        <taxon>Actinomycetes</taxon>
        <taxon>Kitasatosporales</taxon>
        <taxon>Streptomycetaceae</taxon>
        <taxon>Streptomyces</taxon>
    </lineage>
</organism>